<dbReference type="Proteomes" id="UP001235849">
    <property type="component" value="Unassembled WGS sequence"/>
</dbReference>
<accession>A0ABT7B3I1</accession>
<reference evidence="1 2" key="1">
    <citation type="submission" date="2023-01" db="EMBL/GenBank/DDBJ databases">
        <title>Novel diversity within Roseofilum (Cyanobacteria; Desertifilaceae) from marine benthic mats with descriptions of four novel species.</title>
        <authorList>
            <person name="Wang Y."/>
            <person name="Berthold D.E."/>
            <person name="Hu J."/>
            <person name="Lefler F.W."/>
            <person name="Laughinghouse H.D. IV."/>
        </authorList>
    </citation>
    <scope>NUCLEOTIDE SEQUENCE [LARGE SCALE GENOMIC DNA]</scope>
    <source>
        <strain evidence="1 2">BLCC-M114</strain>
    </source>
</reference>
<evidence type="ECO:0000313" key="1">
    <source>
        <dbReference type="EMBL" id="MDJ1173347.1"/>
    </source>
</evidence>
<proteinExistence type="predicted"/>
<protein>
    <submittedName>
        <fullName evidence="1">Uncharacterized protein</fullName>
    </submittedName>
</protein>
<gene>
    <name evidence="1" type="ORF">PMG25_04500</name>
</gene>
<organism evidence="1 2">
    <name type="scientific">Roseofilum capinflatum BLCC-M114</name>
    <dbReference type="NCBI Taxonomy" id="3022440"/>
    <lineage>
        <taxon>Bacteria</taxon>
        <taxon>Bacillati</taxon>
        <taxon>Cyanobacteriota</taxon>
        <taxon>Cyanophyceae</taxon>
        <taxon>Desertifilales</taxon>
        <taxon>Desertifilaceae</taxon>
        <taxon>Roseofilum</taxon>
        <taxon>Roseofilum capinflatum</taxon>
    </lineage>
</organism>
<dbReference type="EMBL" id="JAQOSO010000019">
    <property type="protein sequence ID" value="MDJ1173347.1"/>
    <property type="molecule type" value="Genomic_DNA"/>
</dbReference>
<comment type="caution">
    <text evidence="1">The sequence shown here is derived from an EMBL/GenBank/DDBJ whole genome shotgun (WGS) entry which is preliminary data.</text>
</comment>
<sequence length="213" mass="23677">MPFYPHNSSLAQVFRAIAGLSTVFLLSPPAWGQTRPFPCPPPNPGEYMVLVQTPDSSSQQLVLEYLLPTNQTAQVCQYNQEMVIQIRHLANAQVSQRWSQYITENTGLQALMIDPDSGQRVVQPNPNPGLPSLSSGFAVLVNSNNQPDTARQLQILLRTAIYWVNFQGNSYLLALQSENQEEAAATLMSLSDRGFSAILVDARQVQHLTPNRR</sequence>
<evidence type="ECO:0000313" key="2">
    <source>
        <dbReference type="Proteomes" id="UP001235849"/>
    </source>
</evidence>
<dbReference type="RefSeq" id="WP_283765713.1">
    <property type="nucleotide sequence ID" value="NZ_JAQOSO010000019.1"/>
</dbReference>
<name>A0ABT7B3I1_9CYAN</name>
<keyword evidence="2" id="KW-1185">Reference proteome</keyword>